<dbReference type="GeneID" id="20182951"/>
<reference evidence="3" key="1">
    <citation type="submission" date="2011-12" db="EMBL/GenBank/DDBJ databases">
        <authorList>
            <consortium name="The Broad Institute Genome Sequencing Platform"/>
            <person name="Russ C."/>
            <person name="Tyler B."/>
            <person name="Panabieres F."/>
            <person name="Shan W."/>
            <person name="Tripathy S."/>
            <person name="Grunwald N."/>
            <person name="Machado M."/>
            <person name="Young S.K."/>
            <person name="Zeng Q."/>
            <person name="Gargeya S."/>
            <person name="Fitzgerald M."/>
            <person name="Haas B."/>
            <person name="Abouelleil A."/>
            <person name="Alvarado L."/>
            <person name="Arachchi H.M."/>
            <person name="Berlin A."/>
            <person name="Chapman S.B."/>
            <person name="Gearin G."/>
            <person name="Goldberg J."/>
            <person name="Griggs A."/>
            <person name="Gujja S."/>
            <person name="Hansen M."/>
            <person name="Heiman D."/>
            <person name="Howarth C."/>
            <person name="Larimer J."/>
            <person name="Lui A."/>
            <person name="MacDonald P.J.P."/>
            <person name="McCowen C."/>
            <person name="Montmayeur A."/>
            <person name="Murphy C."/>
            <person name="Neiman D."/>
            <person name="Pearson M."/>
            <person name="Priest M."/>
            <person name="Roberts A."/>
            <person name="Saif S."/>
            <person name="Shea T."/>
            <person name="Sisk P."/>
            <person name="Stolte C."/>
            <person name="Sykes S."/>
            <person name="Wortman J."/>
            <person name="Nusbaum C."/>
            <person name="Birren B."/>
        </authorList>
    </citation>
    <scope>NUCLEOTIDE SEQUENCE [LARGE SCALE GENOMIC DNA]</scope>
    <source>
        <strain evidence="3">INRA-310</strain>
    </source>
</reference>
<protein>
    <submittedName>
        <fullName evidence="2">Uncharacterized protein</fullName>
    </submittedName>
</protein>
<dbReference type="EMBL" id="KI669593">
    <property type="protein sequence ID" value="ETN07305.1"/>
    <property type="molecule type" value="Genomic_DNA"/>
</dbReference>
<dbReference type="VEuPathDB" id="FungiDB:PPTG_13608"/>
<feature type="transmembrane region" description="Helical" evidence="1">
    <location>
        <begin position="206"/>
        <end position="226"/>
    </location>
</feature>
<accession>W2Q4X9</accession>
<proteinExistence type="predicted"/>
<feature type="transmembrane region" description="Helical" evidence="1">
    <location>
        <begin position="103"/>
        <end position="123"/>
    </location>
</feature>
<dbReference type="STRING" id="761204.W2Q4X9"/>
<feature type="transmembrane region" description="Helical" evidence="1">
    <location>
        <begin position="129"/>
        <end position="153"/>
    </location>
</feature>
<name>W2Q4X9_PHYN3</name>
<sequence>MRLTDVSVDVSSGVSDEVARTGGDDRLESAVIKTALKQLRRASYFTRYWQEEQDASESRYDPAGLLLTLLALFCFFMSGYWIANLSLLMRLGNLETLHVRRSLLLSGLASLVYGCMHAVLPTLRDDASAAYKVTAALVLVMQATPPLIILVNLRGIKRSMLNASVQGRNVIRRCTGCYVCAAVFTLPFTLVFVLRTVGAVAETTNYLLLIASALLYGTILSCNCYCTTTETTVQPPQEINVVDDDTTSSSVDGSPEVLTDGAAMPGSTAYIGLASGSVLGIRGGLLAGDFIAGMVTQSLAVKIGEGSSAMV</sequence>
<dbReference type="RefSeq" id="XP_008907681.1">
    <property type="nucleotide sequence ID" value="XM_008909433.1"/>
</dbReference>
<evidence type="ECO:0000313" key="3">
    <source>
        <dbReference type="Proteomes" id="UP000018817"/>
    </source>
</evidence>
<dbReference type="AlphaFoldDB" id="W2Q4X9"/>
<dbReference type="Proteomes" id="UP000018817">
    <property type="component" value="Unassembled WGS sequence"/>
</dbReference>
<gene>
    <name evidence="2" type="ORF">PPTG_13608</name>
</gene>
<feature type="transmembrane region" description="Helical" evidence="1">
    <location>
        <begin position="174"/>
        <end position="194"/>
    </location>
</feature>
<organism evidence="2 3">
    <name type="scientific">Phytophthora nicotianae (strain INRA-310)</name>
    <name type="common">Phytophthora parasitica</name>
    <dbReference type="NCBI Taxonomy" id="761204"/>
    <lineage>
        <taxon>Eukaryota</taxon>
        <taxon>Sar</taxon>
        <taxon>Stramenopiles</taxon>
        <taxon>Oomycota</taxon>
        <taxon>Peronosporomycetes</taxon>
        <taxon>Peronosporales</taxon>
        <taxon>Peronosporaceae</taxon>
        <taxon>Phytophthora</taxon>
    </lineage>
</organism>
<keyword evidence="1" id="KW-0812">Transmembrane</keyword>
<keyword evidence="1" id="KW-0472">Membrane</keyword>
<keyword evidence="1" id="KW-1133">Transmembrane helix</keyword>
<feature type="transmembrane region" description="Helical" evidence="1">
    <location>
        <begin position="63"/>
        <end position="83"/>
    </location>
</feature>
<evidence type="ECO:0000256" key="1">
    <source>
        <dbReference type="SAM" id="Phobius"/>
    </source>
</evidence>
<reference evidence="2 3" key="2">
    <citation type="submission" date="2013-11" db="EMBL/GenBank/DDBJ databases">
        <title>The Genome Sequence of Phytophthora parasitica INRA-310.</title>
        <authorList>
            <consortium name="The Broad Institute Genomics Platform"/>
            <person name="Russ C."/>
            <person name="Tyler B."/>
            <person name="Panabieres F."/>
            <person name="Shan W."/>
            <person name="Tripathy S."/>
            <person name="Grunwald N."/>
            <person name="Machado M."/>
            <person name="Johnson C.S."/>
            <person name="Arredondo F."/>
            <person name="Hong C."/>
            <person name="Coffey M."/>
            <person name="Young S.K."/>
            <person name="Zeng Q."/>
            <person name="Gargeya S."/>
            <person name="Fitzgerald M."/>
            <person name="Abouelleil A."/>
            <person name="Alvarado L."/>
            <person name="Chapman S.B."/>
            <person name="Gainer-Dewar J."/>
            <person name="Goldberg J."/>
            <person name="Griggs A."/>
            <person name="Gujja S."/>
            <person name="Hansen M."/>
            <person name="Howarth C."/>
            <person name="Imamovic A."/>
            <person name="Ireland A."/>
            <person name="Larimer J."/>
            <person name="McCowan C."/>
            <person name="Murphy C."/>
            <person name="Pearson M."/>
            <person name="Poon T.W."/>
            <person name="Priest M."/>
            <person name="Roberts A."/>
            <person name="Saif S."/>
            <person name="Shea T."/>
            <person name="Sykes S."/>
            <person name="Wortman J."/>
            <person name="Nusbaum C."/>
            <person name="Birren B."/>
        </authorList>
    </citation>
    <scope>NUCLEOTIDE SEQUENCE [LARGE SCALE GENOMIC DNA]</scope>
    <source>
        <strain evidence="2 3">INRA-310</strain>
    </source>
</reference>
<evidence type="ECO:0000313" key="2">
    <source>
        <dbReference type="EMBL" id="ETN07305.1"/>
    </source>
</evidence>